<gene>
    <name evidence="4" type="ORF">DNJ96_17350</name>
</gene>
<dbReference type="Pfam" id="PF11906">
    <property type="entry name" value="DUF3426"/>
    <property type="match status" value="1"/>
</dbReference>
<protein>
    <submittedName>
        <fullName evidence="4">DUF3426 domain-containing protein</fullName>
    </submittedName>
</protein>
<feature type="compositionally biased region" description="Pro residues" evidence="1">
    <location>
        <begin position="147"/>
        <end position="160"/>
    </location>
</feature>
<dbReference type="InterPro" id="IPR011723">
    <property type="entry name" value="Znf/thioredoxin_put"/>
</dbReference>
<dbReference type="Pfam" id="PF13717">
    <property type="entry name" value="Zn_ribbon_4"/>
    <property type="match status" value="1"/>
</dbReference>
<proteinExistence type="predicted"/>
<dbReference type="EMBL" id="QJUP01000032">
    <property type="protein sequence ID" value="TBU89810.1"/>
    <property type="molecule type" value="Genomic_DNA"/>
</dbReference>
<feature type="compositionally biased region" description="Pro residues" evidence="1">
    <location>
        <begin position="107"/>
        <end position="124"/>
    </location>
</feature>
<keyword evidence="5" id="KW-1185">Reference proteome</keyword>
<feature type="region of interest" description="Disordered" evidence="1">
    <location>
        <begin position="45"/>
        <end position="76"/>
    </location>
</feature>
<name>A0A4Q9QXU6_9GAMM</name>
<comment type="caution">
    <text evidence="4">The sequence shown here is derived from an EMBL/GenBank/DDBJ whole genome shotgun (WGS) entry which is preliminary data.</text>
</comment>
<evidence type="ECO:0000256" key="1">
    <source>
        <dbReference type="SAM" id="MobiDB-lite"/>
    </source>
</evidence>
<dbReference type="RefSeq" id="WP_131187572.1">
    <property type="nucleotide sequence ID" value="NZ_QJUP01000032.1"/>
</dbReference>
<feature type="compositionally biased region" description="Basic and acidic residues" evidence="1">
    <location>
        <begin position="125"/>
        <end position="137"/>
    </location>
</feature>
<sequence length="345" mass="37889">MSSFITQCPHCQTRFRLSDAQLGAARGLVRCGACMKLFNANHSLQADPQPAPEQTPASPPTPDAAAIETIGEQPAAPTALDLDNLDLDEELAKLQAEEQQPQAQHEPLPPAEPLTPPEPAPLPPERAERPEHPDKSPPEPALEAPEQPLPQPDAPAPAEPTGPARSGRVELDDEPLHLDWRKPRKPWGRWLLWGLLNLLALLALAGQYIAYNFDELARQEQYRPWLERFCPSLGCTVPSRVDVSQIKSSNLVVRSHPEFDSALVVDAILYNRAPFAQPFPLLEIRFADLNGSQLASRTFKPGEYLAGELAGQTEMPSQIPIHIALDILDPGANAVNYSLHFHSPE</sequence>
<feature type="transmembrane region" description="Helical" evidence="2">
    <location>
        <begin position="190"/>
        <end position="211"/>
    </location>
</feature>
<feature type="region of interest" description="Disordered" evidence="1">
    <location>
        <begin position="96"/>
        <end position="170"/>
    </location>
</feature>
<dbReference type="Proteomes" id="UP000292639">
    <property type="component" value="Unassembled WGS sequence"/>
</dbReference>
<organism evidence="4 5">
    <name type="scientific">Stutzerimonas kirkiae</name>
    <dbReference type="NCBI Taxonomy" id="2211392"/>
    <lineage>
        <taxon>Bacteria</taxon>
        <taxon>Pseudomonadati</taxon>
        <taxon>Pseudomonadota</taxon>
        <taxon>Gammaproteobacteria</taxon>
        <taxon>Pseudomonadales</taxon>
        <taxon>Pseudomonadaceae</taxon>
        <taxon>Stutzerimonas</taxon>
    </lineage>
</organism>
<evidence type="ECO:0000256" key="2">
    <source>
        <dbReference type="SAM" id="Phobius"/>
    </source>
</evidence>
<evidence type="ECO:0000259" key="3">
    <source>
        <dbReference type="Pfam" id="PF13717"/>
    </source>
</evidence>
<feature type="compositionally biased region" description="Pro residues" evidence="1">
    <location>
        <begin position="49"/>
        <end position="62"/>
    </location>
</feature>
<dbReference type="AlphaFoldDB" id="A0A4Q9QXU6"/>
<evidence type="ECO:0000313" key="5">
    <source>
        <dbReference type="Proteomes" id="UP000292639"/>
    </source>
</evidence>
<dbReference type="NCBIfam" id="TIGR02098">
    <property type="entry name" value="MJ0042_CXXC"/>
    <property type="match status" value="1"/>
</dbReference>
<keyword evidence="2" id="KW-0472">Membrane</keyword>
<dbReference type="InterPro" id="IPR021834">
    <property type="entry name" value="DUF3426"/>
</dbReference>
<keyword evidence="2" id="KW-1133">Transmembrane helix</keyword>
<keyword evidence="2" id="KW-0812">Transmembrane</keyword>
<evidence type="ECO:0000313" key="4">
    <source>
        <dbReference type="EMBL" id="TBU89810.1"/>
    </source>
</evidence>
<feature type="compositionally biased region" description="Low complexity" evidence="1">
    <location>
        <begin position="97"/>
        <end position="106"/>
    </location>
</feature>
<reference evidence="4 5" key="1">
    <citation type="submission" date="2018-06" db="EMBL/GenBank/DDBJ databases">
        <title>Three novel Pseudomonas species isolated from symptomatic oak.</title>
        <authorList>
            <person name="Bueno-Gonzalez V."/>
            <person name="Brady C."/>
        </authorList>
    </citation>
    <scope>NUCLEOTIDE SEQUENCE [LARGE SCALE GENOMIC DNA]</scope>
    <source>
        <strain evidence="4 5">P17C</strain>
    </source>
</reference>
<accession>A0A4Q9QXU6</accession>
<dbReference type="OrthoDB" id="5294582at2"/>
<feature type="domain" description="Zinc finger/thioredoxin putative" evidence="3">
    <location>
        <begin position="5"/>
        <end position="39"/>
    </location>
</feature>